<keyword evidence="2" id="KW-0479">Metal-binding</keyword>
<evidence type="ECO:0000256" key="2">
    <source>
        <dbReference type="PIRSR" id="PIRSR005962-1"/>
    </source>
</evidence>
<reference evidence="5 6" key="1">
    <citation type="journal article" date="2008" name="Genome Res.">
        <title>Genome sequence of the beta-rhizobium Cupriavidus taiwanensis and comparative genomics of rhizobia.</title>
        <authorList>
            <person name="Amadou C."/>
            <person name="Pascal G."/>
            <person name="Mangenot S."/>
            <person name="Glew M."/>
            <person name="Bontemps C."/>
            <person name="Capela D."/>
            <person name="Carrere S."/>
            <person name="Cruveiller S."/>
            <person name="Dossat C."/>
            <person name="Lajus A."/>
            <person name="Marchetti M."/>
            <person name="Poinsot V."/>
            <person name="Rouy Z."/>
            <person name="Servin B."/>
            <person name="Saad M."/>
            <person name="Schenowitz C."/>
            <person name="Barbe V."/>
            <person name="Batut J."/>
            <person name="Medigue C."/>
            <person name="Masson-Boivin C."/>
        </authorList>
    </citation>
    <scope>NUCLEOTIDE SEQUENCE [LARGE SCALE GENOMIC DNA]</scope>
    <source>
        <strain evidence="6">DSM 17343 / BCRC 17206 / CCUG 44338 / CIP 107171 / LMG 19424 / R1</strain>
    </source>
</reference>
<dbReference type="GO" id="GO:0050118">
    <property type="term" value="F:N-acetyldiaminopimelate deacetylase activity"/>
    <property type="evidence" value="ECO:0007669"/>
    <property type="project" value="UniProtKB-ARBA"/>
</dbReference>
<comment type="cofactor">
    <cofactor evidence="2">
        <name>Mn(2+)</name>
        <dbReference type="ChEBI" id="CHEBI:29035"/>
    </cofactor>
    <text evidence="2">The Mn(2+) ion enhances activity.</text>
</comment>
<dbReference type="CDD" id="cd05666">
    <property type="entry name" value="M20_Acy1-like"/>
    <property type="match status" value="1"/>
</dbReference>
<feature type="binding site" evidence="2">
    <location>
        <position position="184"/>
    </location>
    <ligand>
        <name>Mn(2+)</name>
        <dbReference type="ChEBI" id="CHEBI:29035"/>
        <label>2</label>
    </ligand>
</feature>
<dbReference type="SUPFAM" id="SSF53187">
    <property type="entry name" value="Zn-dependent exopeptidases"/>
    <property type="match status" value="1"/>
</dbReference>
<dbReference type="GO" id="GO:0047980">
    <property type="term" value="F:hippurate hydrolase activity"/>
    <property type="evidence" value="ECO:0007669"/>
    <property type="project" value="UniProtKB-EC"/>
</dbReference>
<evidence type="ECO:0000256" key="1">
    <source>
        <dbReference type="ARBA" id="ARBA00022801"/>
    </source>
</evidence>
<dbReference type="Pfam" id="PF07687">
    <property type="entry name" value="M20_dimer"/>
    <property type="match status" value="1"/>
</dbReference>
<dbReference type="InterPro" id="IPR011650">
    <property type="entry name" value="Peptidase_M20_dimer"/>
</dbReference>
<dbReference type="PANTHER" id="PTHR11014:SF63">
    <property type="entry name" value="METALLOPEPTIDASE, PUTATIVE (AFU_ORTHOLOGUE AFUA_6G09600)-RELATED"/>
    <property type="match status" value="1"/>
</dbReference>
<dbReference type="Pfam" id="PF01546">
    <property type="entry name" value="Peptidase_M20"/>
    <property type="match status" value="1"/>
</dbReference>
<dbReference type="HOGENOM" id="CLU_023257_0_1_4"/>
<evidence type="ECO:0000256" key="3">
    <source>
        <dbReference type="SAM" id="MobiDB-lite"/>
    </source>
</evidence>
<dbReference type="PIRSF" id="PIRSF005962">
    <property type="entry name" value="Pept_M20D_amidohydro"/>
    <property type="match status" value="1"/>
</dbReference>
<evidence type="ECO:0000259" key="4">
    <source>
        <dbReference type="Pfam" id="PF07687"/>
    </source>
</evidence>
<evidence type="ECO:0000313" key="6">
    <source>
        <dbReference type="Proteomes" id="UP000001692"/>
    </source>
</evidence>
<dbReference type="GO" id="GO:0019877">
    <property type="term" value="P:diaminopimelate biosynthetic process"/>
    <property type="evidence" value="ECO:0007669"/>
    <property type="project" value="UniProtKB-ARBA"/>
</dbReference>
<evidence type="ECO:0000313" key="5">
    <source>
        <dbReference type="EMBL" id="CAQ72403.1"/>
    </source>
</evidence>
<organism evidence="5 6">
    <name type="scientific">Cupriavidus taiwanensis (strain DSM 17343 / BCRC 17206 / CCUG 44338 / CIP 107171 / LMG 19424 / R1)</name>
    <name type="common">Ralstonia taiwanensis (strain LMG 19424)</name>
    <dbReference type="NCBI Taxonomy" id="977880"/>
    <lineage>
        <taxon>Bacteria</taxon>
        <taxon>Pseudomonadati</taxon>
        <taxon>Pseudomonadota</taxon>
        <taxon>Betaproteobacteria</taxon>
        <taxon>Burkholderiales</taxon>
        <taxon>Burkholderiaceae</taxon>
        <taxon>Cupriavidus</taxon>
    </lineage>
</organism>
<protein>
    <submittedName>
        <fullName evidence="5">HIPPURATE HYDROLASE</fullName>
        <ecNumber evidence="5">3.5.1.32</ecNumber>
    </submittedName>
</protein>
<dbReference type="Proteomes" id="UP000001692">
    <property type="component" value="Chromosome 2"/>
</dbReference>
<proteinExistence type="predicted"/>
<dbReference type="AlphaFoldDB" id="B3RBX8"/>
<keyword evidence="1 5" id="KW-0378">Hydrolase</keyword>
<dbReference type="eggNOG" id="COG1473">
    <property type="taxonomic scope" value="Bacteria"/>
</dbReference>
<feature type="binding site" evidence="2">
    <location>
        <position position="123"/>
    </location>
    <ligand>
        <name>Mn(2+)</name>
        <dbReference type="ChEBI" id="CHEBI:29035"/>
        <label>2</label>
    </ligand>
</feature>
<dbReference type="NCBIfam" id="TIGR01891">
    <property type="entry name" value="amidohydrolases"/>
    <property type="match status" value="1"/>
</dbReference>
<sequence length="409" mass="43673">MRALHKIGTHHSAPAPTGDAMHPDPVLPGIRAIEAEMVDLRHRIHAHPELGFEEFATSDLVAECLQGWGYAVHRGLGGTGVVGTLRHGEGRAIGLRADMDALPIQETTGLPYASKLDGKMHACGHDGHTATLLAAARYLAEHKPFQGTLHVIFQPAEEGMGGAREMIRDGLFRLFPCDAVFALHNMPGHPTGKFGFLGGPFMASSDTVTIRVSGRGGHGAVPHRAVDPVVACASMVMALQSVVARNVNPLDMAIVTVGAIEAGKAPNVIPESAELRLSVRALKAGVRDLLQARITALAHAQAESFGATAEVRYDRRYPVLVNDPAITEFAREVARDWLGADGLIEDMAPLTGSEDFSFMLEACPGCYLIVGNGDGEGGCMVHNPGYDFNDECLPLAATYWVKLVERYLG</sequence>
<gene>
    <name evidence="5" type="primary">hipO</name>
    <name evidence="5" type="ordered locus">RALTA_B1819</name>
</gene>
<dbReference type="FunFam" id="3.30.70.360:FF:000001">
    <property type="entry name" value="N-acetyldiaminopimelate deacetylase"/>
    <property type="match status" value="1"/>
</dbReference>
<feature type="region of interest" description="Disordered" evidence="3">
    <location>
        <begin position="1"/>
        <end position="25"/>
    </location>
</feature>
<dbReference type="SUPFAM" id="SSF55031">
    <property type="entry name" value="Bacterial exopeptidase dimerisation domain"/>
    <property type="match status" value="1"/>
</dbReference>
<feature type="binding site" evidence="2">
    <location>
        <position position="382"/>
    </location>
    <ligand>
        <name>Mn(2+)</name>
        <dbReference type="ChEBI" id="CHEBI:29035"/>
        <label>2</label>
    </ligand>
</feature>
<dbReference type="InterPro" id="IPR002933">
    <property type="entry name" value="Peptidase_M20"/>
</dbReference>
<dbReference type="InterPro" id="IPR017439">
    <property type="entry name" value="Amidohydrolase"/>
</dbReference>
<feature type="binding site" evidence="2">
    <location>
        <position position="158"/>
    </location>
    <ligand>
        <name>Mn(2+)</name>
        <dbReference type="ChEBI" id="CHEBI:29035"/>
        <label>2</label>
    </ligand>
</feature>
<dbReference type="InterPro" id="IPR036264">
    <property type="entry name" value="Bact_exopeptidase_dim_dom"/>
</dbReference>
<dbReference type="EMBL" id="CU633750">
    <property type="protein sequence ID" value="CAQ72403.1"/>
    <property type="molecule type" value="Genomic_DNA"/>
</dbReference>
<dbReference type="GO" id="GO:0046872">
    <property type="term" value="F:metal ion binding"/>
    <property type="evidence" value="ECO:0007669"/>
    <property type="project" value="UniProtKB-KW"/>
</dbReference>
<dbReference type="Gene3D" id="3.40.630.10">
    <property type="entry name" value="Zn peptidases"/>
    <property type="match status" value="1"/>
</dbReference>
<accession>B3RBX8</accession>
<dbReference type="KEGG" id="cti:RALTA_B1819"/>
<dbReference type="EC" id="3.5.1.32" evidence="5"/>
<keyword evidence="2" id="KW-0464">Manganese</keyword>
<feature type="binding site" evidence="2">
    <location>
        <position position="125"/>
    </location>
    <ligand>
        <name>Mn(2+)</name>
        <dbReference type="ChEBI" id="CHEBI:29035"/>
        <label>2</label>
    </ligand>
</feature>
<dbReference type="Gene3D" id="3.30.70.360">
    <property type="match status" value="1"/>
</dbReference>
<feature type="domain" description="Peptidase M20 dimerisation" evidence="4">
    <location>
        <begin position="207"/>
        <end position="302"/>
    </location>
</feature>
<dbReference type="PANTHER" id="PTHR11014">
    <property type="entry name" value="PEPTIDASE M20 FAMILY MEMBER"/>
    <property type="match status" value="1"/>
</dbReference>
<keyword evidence="6" id="KW-1185">Reference proteome</keyword>
<name>B3RBX8_CUPTR</name>